<dbReference type="InterPro" id="IPR005151">
    <property type="entry name" value="Tail-specific_protease"/>
</dbReference>
<dbReference type="RefSeq" id="WP_281764790.1">
    <property type="nucleotide sequence ID" value="NZ_BRVO01000002.1"/>
</dbReference>
<dbReference type="PANTHER" id="PTHR11261">
    <property type="entry name" value="INTERPHOTORECEPTOR RETINOID-BINDING PROTEIN"/>
    <property type="match status" value="1"/>
</dbReference>
<dbReference type="SMART" id="SM00245">
    <property type="entry name" value="TSPc"/>
    <property type="match status" value="1"/>
</dbReference>
<accession>A0ABQ5MJB3</accession>
<dbReference type="SUPFAM" id="SSF52096">
    <property type="entry name" value="ClpP/crotonase"/>
    <property type="match status" value="1"/>
</dbReference>
<gene>
    <name evidence="2" type="ORF">Y10_15130</name>
</gene>
<name>A0ABQ5MJB3_9FLAO</name>
<dbReference type="PANTHER" id="PTHR11261:SF3">
    <property type="entry name" value="RETINOL-BINDING PROTEIN 3"/>
    <property type="match status" value="1"/>
</dbReference>
<dbReference type="Pfam" id="PF03572">
    <property type="entry name" value="Peptidase_S41"/>
    <property type="match status" value="1"/>
</dbReference>
<proteinExistence type="predicted"/>
<dbReference type="Proteomes" id="UP001143543">
    <property type="component" value="Unassembled WGS sequence"/>
</dbReference>
<evidence type="ECO:0000259" key="1">
    <source>
        <dbReference type="SMART" id="SM00245"/>
    </source>
</evidence>
<reference evidence="2" key="1">
    <citation type="submission" date="2022-07" db="EMBL/GenBank/DDBJ databases">
        <title>Taxonomy of Novel Oxalotrophic and Methylotrophic Bacteria.</title>
        <authorList>
            <person name="Sahin N."/>
            <person name="Tani A."/>
        </authorList>
    </citation>
    <scope>NUCLEOTIDE SEQUENCE</scope>
    <source>
        <strain evidence="2">Y10</strain>
    </source>
</reference>
<sequence>MKTYYLALMLCLILVRGYSQKLEMEKASPFTAVKWEKNTPIVLFENHWYTLEKLDTYTTEELLAFCRKEYGSKWKKRFSEDLVEILTELGTPPEKKVLLILSDSTKTIKVTGTYNFENRQKVLKYNNQHPSKQKAITHITAVQALEDINEFEEILTTKSSYIHLSTFDYTSAINNLKHKISSKKEKIDVNFLTHELAKIMASIGDRHASVKNEFLDKKKIPTYSLQLPYTLAPLHDSIIVLKKTNSEYEYLSNNFPYLKSINNIPVHNLIDSMSYKAKLAPKEAKFRRGVTELQNLGELYFKNNIALPKKIKVVFTNGKTDSLAIVELNNKQYNYTSKQQLAMYDLSKEIENSNFTNMSKIIDNQIGYLTIPKMYHSSDNKELEKFIDDTFINFKNTKALIIDIRFNPGGGRELINNIGNYIIPKTESPWVANIAYLRTDEEKDFYKSMSYRYLNMYGSETITELDRNAIDTFLSKYRFQRNFDITKFSKPHYMILKSGNTNYTKPVYILVNERSFSAATVFTSAFKELPNVTIVGVTTDGSSGNSKKIYLKNSNIRVKVSTMLSFQRNGLTLDGNGTQPDIYIPEDEAQVLHGNDTQLNKLVEYIHAH</sequence>
<comment type="caution">
    <text evidence="2">The sequence shown here is derived from an EMBL/GenBank/DDBJ whole genome shotgun (WGS) entry which is preliminary data.</text>
</comment>
<protein>
    <recommendedName>
        <fullName evidence="1">Tail specific protease domain-containing protein</fullName>
    </recommendedName>
</protein>
<keyword evidence="3" id="KW-1185">Reference proteome</keyword>
<evidence type="ECO:0000313" key="3">
    <source>
        <dbReference type="Proteomes" id="UP001143543"/>
    </source>
</evidence>
<dbReference type="InterPro" id="IPR029045">
    <property type="entry name" value="ClpP/crotonase-like_dom_sf"/>
</dbReference>
<feature type="domain" description="Tail specific protease" evidence="1">
    <location>
        <begin position="336"/>
        <end position="585"/>
    </location>
</feature>
<dbReference type="EMBL" id="BRVO01000002">
    <property type="protein sequence ID" value="GLB49145.1"/>
    <property type="molecule type" value="Genomic_DNA"/>
</dbReference>
<organism evidence="2 3">
    <name type="scientific">Neptunitalea lumnitzerae</name>
    <dbReference type="NCBI Taxonomy" id="2965509"/>
    <lineage>
        <taxon>Bacteria</taxon>
        <taxon>Pseudomonadati</taxon>
        <taxon>Bacteroidota</taxon>
        <taxon>Flavobacteriia</taxon>
        <taxon>Flavobacteriales</taxon>
        <taxon>Flavobacteriaceae</taxon>
        <taxon>Neptunitalea</taxon>
    </lineage>
</organism>
<evidence type="ECO:0000313" key="2">
    <source>
        <dbReference type="EMBL" id="GLB49145.1"/>
    </source>
</evidence>
<dbReference type="Gene3D" id="3.90.226.10">
    <property type="entry name" value="2-enoyl-CoA Hydratase, Chain A, domain 1"/>
    <property type="match status" value="1"/>
</dbReference>